<protein>
    <submittedName>
        <fullName evidence="3">Short chain dehydrogenase</fullName>
    </submittedName>
</protein>
<dbReference type="NCBIfam" id="NF005449">
    <property type="entry name" value="PRK07041.1"/>
    <property type="match status" value="1"/>
</dbReference>
<organism evidence="3 4">
    <name type="scientific">Bordetella genomosp. 8</name>
    <dbReference type="NCBI Taxonomy" id="1416806"/>
    <lineage>
        <taxon>Bacteria</taxon>
        <taxon>Pseudomonadati</taxon>
        <taxon>Pseudomonadota</taxon>
        <taxon>Betaproteobacteria</taxon>
        <taxon>Burkholderiales</taxon>
        <taxon>Alcaligenaceae</taxon>
        <taxon>Bordetella</taxon>
    </lineage>
</organism>
<keyword evidence="2" id="KW-0560">Oxidoreductase</keyword>
<comment type="similarity">
    <text evidence="1">Belongs to the short-chain dehydrogenases/reductases (SDR) family.</text>
</comment>
<dbReference type="OrthoDB" id="9806974at2"/>
<sequence>MNDLRGKRIAVLGGSTGIGLATAMLAAAADAHVLIAGRSAGKLADARARHPAIAESDALDLTDAAAVERFFASHGDWDHVVVCGSQTRTGPVRDTGGAGGLPLDDAYDAMRSKFWSAYHAARACRIRRGGSLTLVSGVFSVRPDRNAVLQGAINAALEGLMRGLALEMAPIRVNAISPSVTDTPLWNKLDDAQRRRKFESYAAHVPLRHVAQPDAVARAILAVAGNPAITGSTLLVDCGDAIA</sequence>
<dbReference type="RefSeq" id="WP_086062866.1">
    <property type="nucleotide sequence ID" value="NZ_CP021108.1"/>
</dbReference>
<dbReference type="Pfam" id="PF13561">
    <property type="entry name" value="adh_short_C2"/>
    <property type="match status" value="1"/>
</dbReference>
<dbReference type="Proteomes" id="UP000194151">
    <property type="component" value="Chromosome"/>
</dbReference>
<evidence type="ECO:0000313" key="3">
    <source>
        <dbReference type="EMBL" id="ARP79634.1"/>
    </source>
</evidence>
<dbReference type="PRINTS" id="PR00081">
    <property type="entry name" value="GDHRDH"/>
</dbReference>
<dbReference type="PANTHER" id="PTHR43477">
    <property type="entry name" value="DIHYDROANTICAPSIN 7-DEHYDROGENASE"/>
    <property type="match status" value="1"/>
</dbReference>
<dbReference type="InterPro" id="IPR036291">
    <property type="entry name" value="NAD(P)-bd_dom_sf"/>
</dbReference>
<dbReference type="PANTHER" id="PTHR43477:SF1">
    <property type="entry name" value="DIHYDROANTICAPSIN 7-DEHYDROGENASE"/>
    <property type="match status" value="1"/>
</dbReference>
<dbReference type="AlphaFoldDB" id="A0A1W6YF76"/>
<dbReference type="STRING" id="1416806.CAL12_01515"/>
<accession>A0A1W6YF76</accession>
<name>A0A1W6YF76_9BORD</name>
<proteinExistence type="inferred from homology"/>
<dbReference type="InterPro" id="IPR051122">
    <property type="entry name" value="SDR_DHRS6-like"/>
</dbReference>
<evidence type="ECO:0000256" key="2">
    <source>
        <dbReference type="ARBA" id="ARBA00023002"/>
    </source>
</evidence>
<dbReference type="InterPro" id="IPR002347">
    <property type="entry name" value="SDR_fam"/>
</dbReference>
<keyword evidence="4" id="KW-1185">Reference proteome</keyword>
<reference evidence="3 4" key="1">
    <citation type="submission" date="2017-05" db="EMBL/GenBank/DDBJ databases">
        <title>Complete and WGS of Bordetella genogroups.</title>
        <authorList>
            <person name="Spilker T."/>
            <person name="LiPuma J."/>
        </authorList>
    </citation>
    <scope>NUCLEOTIDE SEQUENCE [LARGE SCALE GENOMIC DNA]</scope>
    <source>
        <strain evidence="3 4">AU19157</strain>
    </source>
</reference>
<dbReference type="EMBL" id="CP021108">
    <property type="protein sequence ID" value="ARP79634.1"/>
    <property type="molecule type" value="Genomic_DNA"/>
</dbReference>
<gene>
    <name evidence="3" type="ORF">CAL12_01515</name>
</gene>
<dbReference type="KEGG" id="bgv:CAL12_01515"/>
<dbReference type="SUPFAM" id="SSF51735">
    <property type="entry name" value="NAD(P)-binding Rossmann-fold domains"/>
    <property type="match status" value="1"/>
</dbReference>
<dbReference type="Gene3D" id="3.40.50.720">
    <property type="entry name" value="NAD(P)-binding Rossmann-like Domain"/>
    <property type="match status" value="1"/>
</dbReference>
<evidence type="ECO:0000313" key="4">
    <source>
        <dbReference type="Proteomes" id="UP000194151"/>
    </source>
</evidence>
<dbReference type="GO" id="GO:0016491">
    <property type="term" value="F:oxidoreductase activity"/>
    <property type="evidence" value="ECO:0007669"/>
    <property type="project" value="UniProtKB-KW"/>
</dbReference>
<evidence type="ECO:0000256" key="1">
    <source>
        <dbReference type="ARBA" id="ARBA00006484"/>
    </source>
</evidence>